<keyword evidence="3" id="KW-0804">Transcription</keyword>
<dbReference type="InterPro" id="IPR050109">
    <property type="entry name" value="HTH-type_TetR-like_transc_reg"/>
</dbReference>
<dbReference type="Pfam" id="PF00440">
    <property type="entry name" value="TetR_N"/>
    <property type="match status" value="1"/>
</dbReference>
<gene>
    <name evidence="6" type="ORF">SAMN02982989_3792</name>
</gene>
<keyword evidence="2 4" id="KW-0238">DNA-binding</keyword>
<dbReference type="PANTHER" id="PTHR30055:SF234">
    <property type="entry name" value="HTH-TYPE TRANSCRIPTIONAL REGULATOR BETI"/>
    <property type="match status" value="1"/>
</dbReference>
<evidence type="ECO:0000259" key="5">
    <source>
        <dbReference type="PROSITE" id="PS50977"/>
    </source>
</evidence>
<name>A0A1X7GI08_9HYPH</name>
<evidence type="ECO:0000313" key="7">
    <source>
        <dbReference type="Proteomes" id="UP000192903"/>
    </source>
</evidence>
<accession>A0A1X7GI08</accession>
<dbReference type="PROSITE" id="PS50977">
    <property type="entry name" value="HTH_TETR_2"/>
    <property type="match status" value="1"/>
</dbReference>
<dbReference type="PANTHER" id="PTHR30055">
    <property type="entry name" value="HTH-TYPE TRANSCRIPTIONAL REGULATOR RUTR"/>
    <property type="match status" value="1"/>
</dbReference>
<protein>
    <submittedName>
        <fullName evidence="6">Transcriptional regulator, TetR family</fullName>
    </submittedName>
</protein>
<evidence type="ECO:0000256" key="1">
    <source>
        <dbReference type="ARBA" id="ARBA00023015"/>
    </source>
</evidence>
<dbReference type="AlphaFoldDB" id="A0A1X7GI08"/>
<dbReference type="InterPro" id="IPR001647">
    <property type="entry name" value="HTH_TetR"/>
</dbReference>
<reference evidence="7" key="1">
    <citation type="submission" date="2017-04" db="EMBL/GenBank/DDBJ databases">
        <authorList>
            <person name="Varghese N."/>
            <person name="Submissions S."/>
        </authorList>
    </citation>
    <scope>NUCLEOTIDE SEQUENCE [LARGE SCALE GENOMIC DNA]</scope>
    <source>
        <strain evidence="7">B4P</strain>
    </source>
</reference>
<evidence type="ECO:0000256" key="2">
    <source>
        <dbReference type="ARBA" id="ARBA00023125"/>
    </source>
</evidence>
<dbReference type="RefSeq" id="WP_085424439.1">
    <property type="nucleotide sequence ID" value="NZ_FXAF01000011.1"/>
</dbReference>
<proteinExistence type="predicted"/>
<dbReference type="STRING" id="464029.SAMN02982989_3792"/>
<dbReference type="SUPFAM" id="SSF46689">
    <property type="entry name" value="Homeodomain-like"/>
    <property type="match status" value="1"/>
</dbReference>
<sequence length="194" mass="20395">MAAEEDGLRADARANRDRILAVAREALTADPETPLSAIGKAAGVGQGTLYRHFPTREALALAIYRKEISALAALASTLLQEHPPLEAFRLWCAQLADSSAMKRGVAKLLQGATSEDDQRKAYQQMVSAVGSLIAACEAAGTIDRGANADDVLMLLGVLWQIPSHPGRDAQAARIIALIFRGLGAKDALGGLTGP</sequence>
<dbReference type="EMBL" id="FXAF01000011">
    <property type="protein sequence ID" value="SMF69357.1"/>
    <property type="molecule type" value="Genomic_DNA"/>
</dbReference>
<organism evidence="6 7">
    <name type="scientific">Xaviernesmea oryzae</name>
    <dbReference type="NCBI Taxonomy" id="464029"/>
    <lineage>
        <taxon>Bacteria</taxon>
        <taxon>Pseudomonadati</taxon>
        <taxon>Pseudomonadota</taxon>
        <taxon>Alphaproteobacteria</taxon>
        <taxon>Hyphomicrobiales</taxon>
        <taxon>Rhizobiaceae</taxon>
        <taxon>Rhizobium/Agrobacterium group</taxon>
        <taxon>Xaviernesmea</taxon>
    </lineage>
</organism>
<dbReference type="Proteomes" id="UP000192903">
    <property type="component" value="Unassembled WGS sequence"/>
</dbReference>
<dbReference type="InterPro" id="IPR009057">
    <property type="entry name" value="Homeodomain-like_sf"/>
</dbReference>
<evidence type="ECO:0000313" key="6">
    <source>
        <dbReference type="EMBL" id="SMF69357.1"/>
    </source>
</evidence>
<dbReference type="InterPro" id="IPR049445">
    <property type="entry name" value="TetR_SbtR-like_C"/>
</dbReference>
<dbReference type="GO" id="GO:0003700">
    <property type="term" value="F:DNA-binding transcription factor activity"/>
    <property type="evidence" value="ECO:0007669"/>
    <property type="project" value="TreeGrafter"/>
</dbReference>
<dbReference type="OrthoDB" id="9795011at2"/>
<feature type="domain" description="HTH tetR-type" evidence="5">
    <location>
        <begin position="13"/>
        <end position="71"/>
    </location>
</feature>
<dbReference type="SUPFAM" id="SSF48498">
    <property type="entry name" value="Tetracyclin repressor-like, C-terminal domain"/>
    <property type="match status" value="1"/>
</dbReference>
<feature type="DNA-binding region" description="H-T-H motif" evidence="4">
    <location>
        <begin position="34"/>
        <end position="53"/>
    </location>
</feature>
<evidence type="ECO:0000256" key="4">
    <source>
        <dbReference type="PROSITE-ProRule" id="PRU00335"/>
    </source>
</evidence>
<evidence type="ECO:0000256" key="3">
    <source>
        <dbReference type="ARBA" id="ARBA00023163"/>
    </source>
</evidence>
<dbReference type="GO" id="GO:0000976">
    <property type="term" value="F:transcription cis-regulatory region binding"/>
    <property type="evidence" value="ECO:0007669"/>
    <property type="project" value="TreeGrafter"/>
</dbReference>
<keyword evidence="1" id="KW-0805">Transcription regulation</keyword>
<dbReference type="Pfam" id="PF21597">
    <property type="entry name" value="TetR_C_43"/>
    <property type="match status" value="1"/>
</dbReference>
<dbReference type="InterPro" id="IPR036271">
    <property type="entry name" value="Tet_transcr_reg_TetR-rel_C_sf"/>
</dbReference>
<keyword evidence="7" id="KW-1185">Reference proteome</keyword>
<dbReference type="Gene3D" id="1.10.357.10">
    <property type="entry name" value="Tetracycline Repressor, domain 2"/>
    <property type="match status" value="1"/>
</dbReference>